<dbReference type="Proteomes" id="UP000091897">
    <property type="component" value="Chromosome"/>
</dbReference>
<proteinExistence type="predicted"/>
<dbReference type="AlphaFoldDB" id="A0A193FLB1"/>
<evidence type="ECO:0000313" key="1">
    <source>
        <dbReference type="EMBL" id="ANN67894.1"/>
    </source>
</evidence>
<dbReference type="KEGG" id="bbro:BAU06_17755"/>
<dbReference type="GO" id="GO:0010124">
    <property type="term" value="P:phenylacetate catabolic process"/>
    <property type="evidence" value="ECO:0007669"/>
    <property type="project" value="InterPro"/>
</dbReference>
<evidence type="ECO:0000313" key="4">
    <source>
        <dbReference type="Proteomes" id="UP000092213"/>
    </source>
</evidence>
<dbReference type="InterPro" id="IPR012347">
    <property type="entry name" value="Ferritin-like"/>
</dbReference>
<protein>
    <submittedName>
        <fullName evidence="2">Phenylacetate-CoA oxygenase subunit PaaI</fullName>
    </submittedName>
</protein>
<evidence type="ECO:0000313" key="2">
    <source>
        <dbReference type="EMBL" id="ANN72984.1"/>
    </source>
</evidence>
<dbReference type="GO" id="GO:0005829">
    <property type="term" value="C:cytosol"/>
    <property type="evidence" value="ECO:0007669"/>
    <property type="project" value="TreeGrafter"/>
</dbReference>
<keyword evidence="3" id="KW-1185">Reference proteome</keyword>
<dbReference type="OrthoDB" id="9789947at2"/>
<evidence type="ECO:0000313" key="3">
    <source>
        <dbReference type="Proteomes" id="UP000091897"/>
    </source>
</evidence>
<dbReference type="InterPro" id="IPR009078">
    <property type="entry name" value="Ferritin-like_SF"/>
</dbReference>
<dbReference type="EMBL" id="CP016170">
    <property type="protein sequence ID" value="ANN67894.1"/>
    <property type="molecule type" value="Genomic_DNA"/>
</dbReference>
<accession>A0A193FLB1</accession>
<dbReference type="Gene3D" id="1.20.1260.10">
    <property type="match status" value="1"/>
</dbReference>
<dbReference type="PIRSF" id="PIRSF037834">
    <property type="entry name" value="PA_CoA_Oase3"/>
    <property type="match status" value="1"/>
</dbReference>
<dbReference type="RefSeq" id="WP_066353051.1">
    <property type="nucleotide sequence ID" value="NZ_CBCSFJ010000010.1"/>
</dbReference>
<sequence length="254" mass="28152">MDRCLFDFALRMGDTTLILSQQLSAWCGHGPILEEDLALTNTALDLLGQARLWLSLAAEAEGAGRDEDSLAYLRDAHEFRNALLVERPNGSYADTMVRQFFFDAWHYFLLDRLQASSEPRVAAIAGKAVKEAAYHARRSADLVVRLGDGTEESHARMQAAVDALWPYTGELFTDDEADREAARRGIACMLAELREPWMAQVRAVLDEATLAMPDEALAGHAAYRGGRQGRHTEALGPLLAEMQFLQRAYPGAAW</sequence>
<dbReference type="PANTHER" id="PTHR30458">
    <property type="entry name" value="PHENYLACETIC ACID DEGRADATION PROTEIN PAA"/>
    <property type="match status" value="1"/>
</dbReference>
<dbReference type="PANTHER" id="PTHR30458:SF0">
    <property type="entry name" value="1,2-PHENYLACETYL-COA EPOXIDASE, SUBUNIT C"/>
    <property type="match status" value="1"/>
</dbReference>
<dbReference type="EMBL" id="CP016171">
    <property type="protein sequence ID" value="ANN72984.1"/>
    <property type="molecule type" value="Genomic_DNA"/>
</dbReference>
<dbReference type="Pfam" id="PF05138">
    <property type="entry name" value="PaaA_PaaC"/>
    <property type="match status" value="1"/>
</dbReference>
<dbReference type="NCBIfam" id="TIGR02158">
    <property type="entry name" value="PA_CoA_Oxy3"/>
    <property type="match status" value="1"/>
</dbReference>
<organism evidence="2 4">
    <name type="scientific">Bordetella bronchialis</name>
    <dbReference type="NCBI Taxonomy" id="463025"/>
    <lineage>
        <taxon>Bacteria</taxon>
        <taxon>Pseudomonadati</taxon>
        <taxon>Pseudomonadota</taxon>
        <taxon>Betaproteobacteria</taxon>
        <taxon>Burkholderiales</taxon>
        <taxon>Alcaligenaceae</taxon>
        <taxon>Bordetella</taxon>
    </lineage>
</organism>
<name>A0A193FLB1_9BORD</name>
<dbReference type="Proteomes" id="UP000092213">
    <property type="component" value="Chromosome"/>
</dbReference>
<dbReference type="InterPro" id="IPR052703">
    <property type="entry name" value="Aromatic_CoA_ox/epox"/>
</dbReference>
<reference evidence="3 4" key="1">
    <citation type="submission" date="2016-06" db="EMBL/GenBank/DDBJ databases">
        <title>Complete genome sequences of Bordetella bronchialis and Bordetella flabilis.</title>
        <authorList>
            <person name="LiPuma J.J."/>
            <person name="Spilker T."/>
        </authorList>
    </citation>
    <scope>NUCLEOTIDE SEQUENCE [LARGE SCALE GENOMIC DNA]</scope>
    <source>
        <strain evidence="2 4">AU17976</strain>
        <strain evidence="1 3">AU3182</strain>
    </source>
</reference>
<gene>
    <name evidence="1" type="ORF">BAU06_17755</name>
    <name evidence="2" type="ORF">BAU08_17975</name>
</gene>
<dbReference type="SUPFAM" id="SSF47240">
    <property type="entry name" value="Ferritin-like"/>
    <property type="match status" value="1"/>
</dbReference>
<dbReference type="InterPro" id="IPR007814">
    <property type="entry name" value="PaaA_PaaC"/>
</dbReference>
<dbReference type="InterPro" id="IPR011882">
    <property type="entry name" value="PaaC"/>
</dbReference>
<dbReference type="STRING" id="463025.BAU08_17975"/>